<comment type="caution">
    <text evidence="5">The sequence shown here is derived from an EMBL/GenBank/DDBJ whole genome shotgun (WGS) entry which is preliminary data.</text>
</comment>
<dbReference type="InterPro" id="IPR036388">
    <property type="entry name" value="WH-like_DNA-bd_sf"/>
</dbReference>
<evidence type="ECO:0000313" key="6">
    <source>
        <dbReference type="Proteomes" id="UP000664164"/>
    </source>
</evidence>
<dbReference type="CDD" id="cd06170">
    <property type="entry name" value="LuxR_C_like"/>
    <property type="match status" value="1"/>
</dbReference>
<sequence>MAELLAQQPRLTKEEAITKALGVKPSVGSQAAAKSPLTPREREIARLVAEGLSNRSIAETLVISPRTVDGHVENMLGKLGFGSRTQIAAWVSQQAASSLP</sequence>
<feature type="domain" description="HTH luxR-type" evidence="4">
    <location>
        <begin position="30"/>
        <end position="95"/>
    </location>
</feature>
<dbReference type="PROSITE" id="PS00622">
    <property type="entry name" value="HTH_LUXR_1"/>
    <property type="match status" value="1"/>
</dbReference>
<dbReference type="PRINTS" id="PR00038">
    <property type="entry name" value="HTHLUXR"/>
</dbReference>
<reference evidence="5" key="1">
    <citation type="submission" date="2021-03" db="EMBL/GenBank/DDBJ databases">
        <title>A new species, PO-11, isolated from a karst cave deposit.</title>
        <authorList>
            <person name="Zhaoxiaoyong W."/>
        </authorList>
    </citation>
    <scope>NUCLEOTIDE SEQUENCE</scope>
    <source>
        <strain evidence="5">PO-11</strain>
    </source>
</reference>
<dbReference type="AlphaFoldDB" id="A0A939HGH0"/>
<keyword evidence="2" id="KW-0238">DNA-binding</keyword>
<accession>A0A939HGH0</accession>
<dbReference type="Pfam" id="PF00196">
    <property type="entry name" value="GerE"/>
    <property type="match status" value="1"/>
</dbReference>
<dbReference type="InterPro" id="IPR016032">
    <property type="entry name" value="Sig_transdc_resp-reg_C-effctor"/>
</dbReference>
<dbReference type="GO" id="GO:0003677">
    <property type="term" value="F:DNA binding"/>
    <property type="evidence" value="ECO:0007669"/>
    <property type="project" value="UniProtKB-KW"/>
</dbReference>
<name>A0A939HGH0_9MICC</name>
<dbReference type="PANTHER" id="PTHR44688">
    <property type="entry name" value="DNA-BINDING TRANSCRIPTIONAL ACTIVATOR DEVR_DOSR"/>
    <property type="match status" value="1"/>
</dbReference>
<evidence type="ECO:0000259" key="4">
    <source>
        <dbReference type="PROSITE" id="PS50043"/>
    </source>
</evidence>
<dbReference type="GO" id="GO:0006355">
    <property type="term" value="P:regulation of DNA-templated transcription"/>
    <property type="evidence" value="ECO:0007669"/>
    <property type="project" value="InterPro"/>
</dbReference>
<organism evidence="5 6">
    <name type="scientific">Arthrobacter cavernae</name>
    <dbReference type="NCBI Taxonomy" id="2817681"/>
    <lineage>
        <taxon>Bacteria</taxon>
        <taxon>Bacillati</taxon>
        <taxon>Actinomycetota</taxon>
        <taxon>Actinomycetes</taxon>
        <taxon>Micrococcales</taxon>
        <taxon>Micrococcaceae</taxon>
        <taxon>Arthrobacter</taxon>
    </lineage>
</organism>
<evidence type="ECO:0000256" key="2">
    <source>
        <dbReference type="ARBA" id="ARBA00023125"/>
    </source>
</evidence>
<protein>
    <submittedName>
        <fullName evidence="5">Helix-turn-helix transcriptional regulator</fullName>
    </submittedName>
</protein>
<gene>
    <name evidence="5" type="ORF">J1902_08455</name>
</gene>
<dbReference type="SUPFAM" id="SSF46894">
    <property type="entry name" value="C-terminal effector domain of the bipartite response regulators"/>
    <property type="match status" value="1"/>
</dbReference>
<keyword evidence="6" id="KW-1185">Reference proteome</keyword>
<dbReference type="PANTHER" id="PTHR44688:SF16">
    <property type="entry name" value="DNA-BINDING TRANSCRIPTIONAL ACTIVATOR DEVR_DOSR"/>
    <property type="match status" value="1"/>
</dbReference>
<keyword evidence="1" id="KW-0805">Transcription regulation</keyword>
<evidence type="ECO:0000313" key="5">
    <source>
        <dbReference type="EMBL" id="MBO1268000.1"/>
    </source>
</evidence>
<dbReference type="SMART" id="SM00421">
    <property type="entry name" value="HTH_LUXR"/>
    <property type="match status" value="1"/>
</dbReference>
<dbReference type="Gene3D" id="1.10.10.10">
    <property type="entry name" value="Winged helix-like DNA-binding domain superfamily/Winged helix DNA-binding domain"/>
    <property type="match status" value="1"/>
</dbReference>
<dbReference type="InterPro" id="IPR000792">
    <property type="entry name" value="Tscrpt_reg_LuxR_C"/>
</dbReference>
<evidence type="ECO:0000256" key="1">
    <source>
        <dbReference type="ARBA" id="ARBA00023015"/>
    </source>
</evidence>
<dbReference type="EMBL" id="JAFNLL010000015">
    <property type="protein sequence ID" value="MBO1268000.1"/>
    <property type="molecule type" value="Genomic_DNA"/>
</dbReference>
<proteinExistence type="predicted"/>
<keyword evidence="3" id="KW-0804">Transcription</keyword>
<dbReference type="Proteomes" id="UP000664164">
    <property type="component" value="Unassembled WGS sequence"/>
</dbReference>
<dbReference type="PROSITE" id="PS50043">
    <property type="entry name" value="HTH_LUXR_2"/>
    <property type="match status" value="1"/>
</dbReference>
<evidence type="ECO:0000256" key="3">
    <source>
        <dbReference type="ARBA" id="ARBA00023163"/>
    </source>
</evidence>